<dbReference type="InterPro" id="IPR011251">
    <property type="entry name" value="Luciferase-like_dom"/>
</dbReference>
<name>A0A5D9BZ11_9SPHN</name>
<evidence type="ECO:0000256" key="1">
    <source>
        <dbReference type="SAM" id="MobiDB-lite"/>
    </source>
</evidence>
<dbReference type="GO" id="GO:0005829">
    <property type="term" value="C:cytosol"/>
    <property type="evidence" value="ECO:0007669"/>
    <property type="project" value="TreeGrafter"/>
</dbReference>
<sequence length="324" mass="35395">MFTFRFDMRAPSFGAPARDLYTAAIEMTEWAEDKGLLAALLCEHHGAEDGYLPAPLILASAIAARTKKVPLSIAIIQLPFYDPVRLAEEMSVIDIISGGRVSYVGGLGYLPAEYEMMGEDFKSRGKIADEKLSLLLKAKTGEPFEHEGRRIHVTPPPFTPGGPRMGWGGGSPPAARRAGKHGLDFMAQKEDAALGELYAETCRANGHTPGACFLPPRDMPTTTFVAEDVDKAWEELGDFLMHDVLSYAKWNEGNDDVSSLSFVSSVAELRAEKRSHRIMSVDEAVGWVKGGMPLSLHPLIGGLPPELGWKYLRIVTDKVLPQLS</sequence>
<dbReference type="GO" id="GO:0016705">
    <property type="term" value="F:oxidoreductase activity, acting on paired donors, with incorporation or reduction of molecular oxygen"/>
    <property type="evidence" value="ECO:0007669"/>
    <property type="project" value="InterPro"/>
</dbReference>
<dbReference type="RefSeq" id="WP_149524122.1">
    <property type="nucleotide sequence ID" value="NZ_VTOU01000007.1"/>
</dbReference>
<dbReference type="PANTHER" id="PTHR30137:SF6">
    <property type="entry name" value="LUCIFERASE-LIKE MONOOXYGENASE"/>
    <property type="match status" value="1"/>
</dbReference>
<organism evidence="3 4">
    <name type="scientific">Sphingomonas montanisoli</name>
    <dbReference type="NCBI Taxonomy" id="2606412"/>
    <lineage>
        <taxon>Bacteria</taxon>
        <taxon>Pseudomonadati</taxon>
        <taxon>Pseudomonadota</taxon>
        <taxon>Alphaproteobacteria</taxon>
        <taxon>Sphingomonadales</taxon>
        <taxon>Sphingomonadaceae</taxon>
        <taxon>Sphingomonas</taxon>
    </lineage>
</organism>
<evidence type="ECO:0000313" key="4">
    <source>
        <dbReference type="Proteomes" id="UP000322077"/>
    </source>
</evidence>
<reference evidence="3 4" key="1">
    <citation type="submission" date="2019-08" db="EMBL/GenBank/DDBJ databases">
        <authorList>
            <person name="Wang G."/>
            <person name="Xu Z."/>
        </authorList>
    </citation>
    <scope>NUCLEOTIDE SEQUENCE [LARGE SCALE GENOMIC DNA]</scope>
    <source>
        <strain evidence="3 4">ZX</strain>
    </source>
</reference>
<dbReference type="SUPFAM" id="SSF51679">
    <property type="entry name" value="Bacterial luciferase-like"/>
    <property type="match status" value="1"/>
</dbReference>
<proteinExistence type="predicted"/>
<gene>
    <name evidence="3" type="ORF">FYJ91_20155</name>
</gene>
<evidence type="ECO:0000259" key="2">
    <source>
        <dbReference type="Pfam" id="PF00296"/>
    </source>
</evidence>
<comment type="caution">
    <text evidence="3">The sequence shown here is derived from an EMBL/GenBank/DDBJ whole genome shotgun (WGS) entry which is preliminary data.</text>
</comment>
<dbReference type="Proteomes" id="UP000322077">
    <property type="component" value="Unassembled WGS sequence"/>
</dbReference>
<feature type="region of interest" description="Disordered" evidence="1">
    <location>
        <begin position="148"/>
        <end position="173"/>
    </location>
</feature>
<accession>A0A5D9BZ11</accession>
<feature type="domain" description="Luciferase-like" evidence="2">
    <location>
        <begin position="21"/>
        <end position="243"/>
    </location>
</feature>
<dbReference type="InterPro" id="IPR036661">
    <property type="entry name" value="Luciferase-like_sf"/>
</dbReference>
<dbReference type="PANTHER" id="PTHR30137">
    <property type="entry name" value="LUCIFERASE-LIKE MONOOXYGENASE"/>
    <property type="match status" value="1"/>
</dbReference>
<keyword evidence="4" id="KW-1185">Reference proteome</keyword>
<evidence type="ECO:0000313" key="3">
    <source>
        <dbReference type="EMBL" id="TZG24147.1"/>
    </source>
</evidence>
<dbReference type="InterPro" id="IPR050766">
    <property type="entry name" value="Bact_Lucif_Oxidored"/>
</dbReference>
<protein>
    <submittedName>
        <fullName evidence="3">LLM class flavin-dependent oxidoreductase</fullName>
    </submittedName>
</protein>
<dbReference type="AlphaFoldDB" id="A0A5D9BZ11"/>
<dbReference type="Pfam" id="PF00296">
    <property type="entry name" value="Bac_luciferase"/>
    <property type="match status" value="1"/>
</dbReference>
<dbReference type="EMBL" id="VTOU01000007">
    <property type="protein sequence ID" value="TZG24147.1"/>
    <property type="molecule type" value="Genomic_DNA"/>
</dbReference>
<dbReference type="Gene3D" id="3.20.20.30">
    <property type="entry name" value="Luciferase-like domain"/>
    <property type="match status" value="1"/>
</dbReference>